<dbReference type="PANTHER" id="PTHR21600">
    <property type="entry name" value="MITOCHONDRIAL RNA PSEUDOURIDINE SYNTHASE"/>
    <property type="match status" value="1"/>
</dbReference>
<dbReference type="InParanoid" id="A0A371RL31"/>
<name>A0A371RL31_9PROT</name>
<protein>
    <submittedName>
        <fullName evidence="5">RNA pseudouridine synthase</fullName>
    </submittedName>
</protein>
<dbReference type="AlphaFoldDB" id="A0A371RL31"/>
<dbReference type="Pfam" id="PF00849">
    <property type="entry name" value="PseudoU_synth_2"/>
    <property type="match status" value="1"/>
</dbReference>
<dbReference type="Proteomes" id="UP000264589">
    <property type="component" value="Unassembled WGS sequence"/>
</dbReference>
<proteinExistence type="inferred from homology"/>
<reference evidence="5 6" key="1">
    <citation type="submission" date="2018-08" db="EMBL/GenBank/DDBJ databases">
        <title>Parvularcula sp. SM1705, isolated from surface water of the South Sea China.</title>
        <authorList>
            <person name="Sun L."/>
        </authorList>
    </citation>
    <scope>NUCLEOTIDE SEQUENCE [LARGE SCALE GENOMIC DNA]</scope>
    <source>
        <strain evidence="5 6">SM1705</strain>
    </source>
</reference>
<dbReference type="InterPro" id="IPR050188">
    <property type="entry name" value="RluA_PseudoU_synthase"/>
</dbReference>
<dbReference type="InterPro" id="IPR020103">
    <property type="entry name" value="PsdUridine_synth_cat_dom_sf"/>
</dbReference>
<comment type="caution">
    <text evidence="5">The sequence shown here is derived from an EMBL/GenBank/DDBJ whole genome shotgun (WGS) entry which is preliminary data.</text>
</comment>
<evidence type="ECO:0000313" key="5">
    <source>
        <dbReference type="EMBL" id="RFB06179.1"/>
    </source>
</evidence>
<sequence length="217" mass="24277">MKPLPDYHPPTEPWLDVLYGDDALIVLNKQAGLLSVPGNVSRDSLETRAAERFGNTLVAHRLDMATSGVIVMPRGKENLAAVGLQFEKRQTEKRYIAVVWGDVAEDKGTVDLPIRCDWPNRPLQMICHERGRPAVTHWEVLTREGDKTRLALTPITGRSHQLRLHMKELGHPILGDEWYADGEARAASPRLLLHAEVLTLTHPANGERMSFTAPCPF</sequence>
<dbReference type="FunCoup" id="A0A371RL31">
    <property type="interactions" value="155"/>
</dbReference>
<dbReference type="GO" id="GO:0009982">
    <property type="term" value="F:pseudouridine synthase activity"/>
    <property type="evidence" value="ECO:0007669"/>
    <property type="project" value="InterPro"/>
</dbReference>
<gene>
    <name evidence="5" type="ORF">DX908_13425</name>
</gene>
<comment type="similarity">
    <text evidence="1">Belongs to the pseudouridine synthase RluA family.</text>
</comment>
<dbReference type="EMBL" id="QUQO01000001">
    <property type="protein sequence ID" value="RFB06179.1"/>
    <property type="molecule type" value="Genomic_DNA"/>
</dbReference>
<evidence type="ECO:0000256" key="1">
    <source>
        <dbReference type="ARBA" id="ARBA00010876"/>
    </source>
</evidence>
<dbReference type="SUPFAM" id="SSF55120">
    <property type="entry name" value="Pseudouridine synthase"/>
    <property type="match status" value="1"/>
</dbReference>
<dbReference type="GO" id="GO:0008033">
    <property type="term" value="P:tRNA processing"/>
    <property type="evidence" value="ECO:0007669"/>
    <property type="project" value="UniProtKB-KW"/>
</dbReference>
<feature type="domain" description="Pseudouridine synthase RsuA/RluA-like" evidence="4">
    <location>
        <begin position="24"/>
        <end position="167"/>
    </location>
</feature>
<dbReference type="GO" id="GO:0003723">
    <property type="term" value="F:RNA binding"/>
    <property type="evidence" value="ECO:0007669"/>
    <property type="project" value="InterPro"/>
</dbReference>
<dbReference type="GO" id="GO:0140098">
    <property type="term" value="F:catalytic activity, acting on RNA"/>
    <property type="evidence" value="ECO:0007669"/>
    <property type="project" value="UniProtKB-ARBA"/>
</dbReference>
<dbReference type="InterPro" id="IPR006145">
    <property type="entry name" value="PsdUridine_synth_RsuA/RluA"/>
</dbReference>
<dbReference type="PANTHER" id="PTHR21600:SF91">
    <property type="entry name" value="DUAL-SPECIFICITY RNA PSEUDOURIDINE SYNTHASE RLUA"/>
    <property type="match status" value="1"/>
</dbReference>
<keyword evidence="6" id="KW-1185">Reference proteome</keyword>
<evidence type="ECO:0000313" key="6">
    <source>
        <dbReference type="Proteomes" id="UP000264589"/>
    </source>
</evidence>
<evidence type="ECO:0000256" key="3">
    <source>
        <dbReference type="ARBA" id="ARBA00023235"/>
    </source>
</evidence>
<dbReference type="GO" id="GO:0000455">
    <property type="term" value="P:enzyme-directed rRNA pseudouridine synthesis"/>
    <property type="evidence" value="ECO:0007669"/>
    <property type="project" value="TreeGrafter"/>
</dbReference>
<accession>A0A371RL31</accession>
<evidence type="ECO:0000259" key="4">
    <source>
        <dbReference type="Pfam" id="PF00849"/>
    </source>
</evidence>
<keyword evidence="2" id="KW-0819">tRNA processing</keyword>
<dbReference type="RefSeq" id="WP_116392812.1">
    <property type="nucleotide sequence ID" value="NZ_QUQO01000001.1"/>
</dbReference>
<evidence type="ECO:0000256" key="2">
    <source>
        <dbReference type="ARBA" id="ARBA00022694"/>
    </source>
</evidence>
<organism evidence="5 6">
    <name type="scientific">Parvularcula marina</name>
    <dbReference type="NCBI Taxonomy" id="2292771"/>
    <lineage>
        <taxon>Bacteria</taxon>
        <taxon>Pseudomonadati</taxon>
        <taxon>Pseudomonadota</taxon>
        <taxon>Alphaproteobacteria</taxon>
        <taxon>Parvularculales</taxon>
        <taxon>Parvularculaceae</taxon>
        <taxon>Parvularcula</taxon>
    </lineage>
</organism>
<dbReference type="Gene3D" id="3.30.2350.10">
    <property type="entry name" value="Pseudouridine synthase"/>
    <property type="match status" value="1"/>
</dbReference>
<dbReference type="OrthoDB" id="9807829at2"/>
<keyword evidence="3" id="KW-0413">Isomerase</keyword>
<dbReference type="CDD" id="cd02869">
    <property type="entry name" value="PseudoU_synth_RluA_like"/>
    <property type="match status" value="1"/>
</dbReference>